<dbReference type="InterPro" id="IPR029046">
    <property type="entry name" value="LolA/LolB/LppX"/>
</dbReference>
<dbReference type="EMBL" id="SOKJ01000049">
    <property type="protein sequence ID" value="TET12811.1"/>
    <property type="molecule type" value="Genomic_DNA"/>
</dbReference>
<protein>
    <recommendedName>
        <fullName evidence="3">MucB/RseB N-terminal domain-containing protein</fullName>
    </recommendedName>
</protein>
<reference evidence="1 2" key="1">
    <citation type="submission" date="2019-03" db="EMBL/GenBank/DDBJ databases">
        <title>Metabolic potential of uncultured bacteria and archaea associated with petroleum seepage in deep-sea sediments.</title>
        <authorList>
            <person name="Dong X."/>
            <person name="Hubert C."/>
        </authorList>
    </citation>
    <scope>NUCLEOTIDE SEQUENCE [LARGE SCALE GENOMIC DNA]</scope>
    <source>
        <strain evidence="1">E44_bin7</strain>
    </source>
</reference>
<dbReference type="PANTHER" id="PTHR37507">
    <property type="entry name" value="SPORULATION PROTEIN YDCC"/>
    <property type="match status" value="1"/>
</dbReference>
<evidence type="ECO:0000313" key="2">
    <source>
        <dbReference type="Proteomes" id="UP000316360"/>
    </source>
</evidence>
<gene>
    <name evidence="1" type="ORF">E3J84_00950</name>
</gene>
<proteinExistence type="predicted"/>
<sequence>MYFQNRGRTFLKSFFMVVFLLLGIMTSPLLAVEPKEILSLSLEAQFQLDFEGIQKTQIYIKEESYTVVVKFIYQKPDFSYIRYLAPSKIEGRIILDDGKMRIDYVPDMDKSHISFSLNSSRAKERKKQSLNLIFDNYIISQLPDEYIRERPVYVILLTPKYAGNPWLKIWIDKETYLSLKQEKYASEKKLITSSAFTEVYFGIRSFREELYSTIPSRLWEGKKLPSRRIIRSLEQLREEITFPLSLPRYLPPGYGFRGAILFKEGRRVDLIYNNGLKIIVFSQGPKINVRMRDYHEMSFKEKLGRLQASK</sequence>
<organism evidence="1 2">
    <name type="scientific">Aerophobetes bacterium</name>
    <dbReference type="NCBI Taxonomy" id="2030807"/>
    <lineage>
        <taxon>Bacteria</taxon>
        <taxon>Candidatus Aerophobota</taxon>
    </lineage>
</organism>
<evidence type="ECO:0000313" key="1">
    <source>
        <dbReference type="EMBL" id="TET12811.1"/>
    </source>
</evidence>
<dbReference type="AlphaFoldDB" id="A0A523S4M3"/>
<feature type="non-terminal residue" evidence="1">
    <location>
        <position position="310"/>
    </location>
</feature>
<dbReference type="SUPFAM" id="SSF89392">
    <property type="entry name" value="Prokaryotic lipoproteins and lipoprotein localization factors"/>
    <property type="match status" value="1"/>
</dbReference>
<evidence type="ECO:0008006" key="3">
    <source>
        <dbReference type="Google" id="ProtNLM"/>
    </source>
</evidence>
<accession>A0A523S4M3</accession>
<name>A0A523S4M3_UNCAE</name>
<dbReference type="Proteomes" id="UP000316360">
    <property type="component" value="Unassembled WGS sequence"/>
</dbReference>
<dbReference type="PANTHER" id="PTHR37507:SF2">
    <property type="entry name" value="SPORULATION PROTEIN YDCC"/>
    <property type="match status" value="1"/>
</dbReference>
<dbReference type="InterPro" id="IPR052944">
    <property type="entry name" value="Sporulation_related"/>
</dbReference>
<comment type="caution">
    <text evidence="1">The sequence shown here is derived from an EMBL/GenBank/DDBJ whole genome shotgun (WGS) entry which is preliminary data.</text>
</comment>
<dbReference type="Gene3D" id="2.50.20.10">
    <property type="entry name" value="Lipoprotein localisation LolA/LolB/LppX"/>
    <property type="match status" value="1"/>
</dbReference>